<gene>
    <name evidence="1" type="primary">WBGene00091532</name>
</gene>
<proteinExistence type="predicted"/>
<dbReference type="EnsemblMetazoa" id="PPA01978.1">
    <property type="protein sequence ID" value="PPA01978.1"/>
    <property type="gene ID" value="WBGene00091532"/>
</dbReference>
<evidence type="ECO:0000313" key="1">
    <source>
        <dbReference type="EnsemblMetazoa" id="PPA01978.1"/>
    </source>
</evidence>
<accession>A0A8R1Y4I3</accession>
<protein>
    <submittedName>
        <fullName evidence="1">Uncharacterized protein</fullName>
    </submittedName>
</protein>
<keyword evidence="2" id="KW-1185">Reference proteome</keyword>
<name>A0A2A6CWQ3_PRIPA</name>
<reference evidence="2" key="1">
    <citation type="journal article" date="2008" name="Nat. Genet.">
        <title>The Pristionchus pacificus genome provides a unique perspective on nematode lifestyle and parasitism.</title>
        <authorList>
            <person name="Dieterich C."/>
            <person name="Clifton S.W."/>
            <person name="Schuster L.N."/>
            <person name="Chinwalla A."/>
            <person name="Delehaunty K."/>
            <person name="Dinkelacker I."/>
            <person name="Fulton L."/>
            <person name="Fulton R."/>
            <person name="Godfrey J."/>
            <person name="Minx P."/>
            <person name="Mitreva M."/>
            <person name="Roeseler W."/>
            <person name="Tian H."/>
            <person name="Witte H."/>
            <person name="Yang S.P."/>
            <person name="Wilson R.K."/>
            <person name="Sommer R.J."/>
        </authorList>
    </citation>
    <scope>NUCLEOTIDE SEQUENCE [LARGE SCALE GENOMIC DNA]</scope>
    <source>
        <strain evidence="2">PS312</strain>
    </source>
</reference>
<organism evidence="1 2">
    <name type="scientific">Pristionchus pacificus</name>
    <name type="common">Parasitic nematode worm</name>
    <dbReference type="NCBI Taxonomy" id="54126"/>
    <lineage>
        <taxon>Eukaryota</taxon>
        <taxon>Metazoa</taxon>
        <taxon>Ecdysozoa</taxon>
        <taxon>Nematoda</taxon>
        <taxon>Chromadorea</taxon>
        <taxon>Rhabditida</taxon>
        <taxon>Rhabditina</taxon>
        <taxon>Diplogasteromorpha</taxon>
        <taxon>Diplogasteroidea</taxon>
        <taxon>Neodiplogasteridae</taxon>
        <taxon>Pristionchus</taxon>
    </lineage>
</organism>
<evidence type="ECO:0000313" key="2">
    <source>
        <dbReference type="Proteomes" id="UP000005239"/>
    </source>
</evidence>
<sequence>MRISLEKDQITNLTESTLPRGVALPKYGRTLPVATVHVQPGHALALRPHPAEAVHPTAGVQIIIIVPVEVMVVAVVAQYGVPAAAQEQVAVVFPISAGIQIIQISPYLSSGHAARSAVLPLRCRASPHLLLLGYCSCGVARGVAATASAERLEFRALYFNGKIAKQAAELSHANVQDA</sequence>
<reference evidence="1" key="2">
    <citation type="submission" date="2022-06" db="UniProtKB">
        <authorList>
            <consortium name="EnsemblMetazoa"/>
        </authorList>
    </citation>
    <scope>IDENTIFICATION</scope>
    <source>
        <strain evidence="1">PS312</strain>
    </source>
</reference>
<dbReference type="Proteomes" id="UP000005239">
    <property type="component" value="Unassembled WGS sequence"/>
</dbReference>
<accession>A0A2A6CWQ3</accession>
<dbReference type="AlphaFoldDB" id="A0A2A6CWQ3"/>